<accession>A0AAD9ABB5</accession>
<comment type="caution">
    <text evidence="1">The sequence shown here is derived from an EMBL/GenBank/DDBJ whole genome shotgun (WGS) entry which is preliminary data.</text>
</comment>
<protein>
    <submittedName>
        <fullName evidence="1">Heterokaryon incompatibility protein</fullName>
    </submittedName>
</protein>
<sequence length="93" mass="10845">MGRFEVMGEAYVHSIMAGEALSKIKETTWWEDLLCSRPLKRVRWLEVAIHRDRPLSQNARQQEVRLSLLSRKLDVGHTCLVLIDEIGYDHNDI</sequence>
<dbReference type="EMBL" id="JAQOWY010000303">
    <property type="protein sequence ID" value="KAK1844644.1"/>
    <property type="molecule type" value="Genomic_DNA"/>
</dbReference>
<evidence type="ECO:0000313" key="1">
    <source>
        <dbReference type="EMBL" id="KAK1844644.1"/>
    </source>
</evidence>
<gene>
    <name evidence="1" type="ORF">CCHR01_12739</name>
</gene>
<proteinExistence type="predicted"/>
<keyword evidence="2" id="KW-1185">Reference proteome</keyword>
<evidence type="ECO:0000313" key="2">
    <source>
        <dbReference type="Proteomes" id="UP001243330"/>
    </source>
</evidence>
<dbReference type="Proteomes" id="UP001243330">
    <property type="component" value="Unassembled WGS sequence"/>
</dbReference>
<organism evidence="1 2">
    <name type="scientific">Colletotrichum chrysophilum</name>
    <dbReference type="NCBI Taxonomy" id="1836956"/>
    <lineage>
        <taxon>Eukaryota</taxon>
        <taxon>Fungi</taxon>
        <taxon>Dikarya</taxon>
        <taxon>Ascomycota</taxon>
        <taxon>Pezizomycotina</taxon>
        <taxon>Sordariomycetes</taxon>
        <taxon>Hypocreomycetidae</taxon>
        <taxon>Glomerellales</taxon>
        <taxon>Glomerellaceae</taxon>
        <taxon>Colletotrichum</taxon>
        <taxon>Colletotrichum gloeosporioides species complex</taxon>
    </lineage>
</organism>
<name>A0AAD9ABB5_9PEZI</name>
<dbReference type="AlphaFoldDB" id="A0AAD9ABB5"/>
<reference evidence="1" key="1">
    <citation type="submission" date="2023-01" db="EMBL/GenBank/DDBJ databases">
        <title>Colletotrichum chrysophilum M932 genome sequence.</title>
        <authorList>
            <person name="Baroncelli R."/>
        </authorList>
    </citation>
    <scope>NUCLEOTIDE SEQUENCE</scope>
    <source>
        <strain evidence="1">M932</strain>
    </source>
</reference>